<keyword evidence="2" id="KW-1185">Reference proteome</keyword>
<dbReference type="EMBL" id="JABBFX010000003">
    <property type="protein sequence ID" value="NML47278.1"/>
    <property type="molecule type" value="Genomic_DNA"/>
</dbReference>
<reference evidence="1 2" key="1">
    <citation type="submission" date="2020-04" db="EMBL/GenBank/DDBJ databases">
        <title>Ramlibacter sp. G-1-2-2 isolated from soil.</title>
        <authorList>
            <person name="Dahal R.H."/>
        </authorList>
    </citation>
    <scope>NUCLEOTIDE SEQUENCE [LARGE SCALE GENOMIC DNA]</scope>
    <source>
        <strain evidence="1 2">G-1-2-2</strain>
    </source>
</reference>
<evidence type="ECO:0000313" key="1">
    <source>
        <dbReference type="EMBL" id="NML47278.1"/>
    </source>
</evidence>
<sequence length="73" mass="8189">MKLLEIARNKTVVKAMQHALQQELLPDPRKVEPSWLAVLYADGTEASILEANRFNALLDPKTQAVVLGYRDEA</sequence>
<evidence type="ECO:0000313" key="2">
    <source>
        <dbReference type="Proteomes" id="UP000541185"/>
    </source>
</evidence>
<proteinExistence type="predicted"/>
<dbReference type="Proteomes" id="UP000541185">
    <property type="component" value="Unassembled WGS sequence"/>
</dbReference>
<dbReference type="RefSeq" id="WP_169421567.1">
    <property type="nucleotide sequence ID" value="NZ_JABBFX010000003.1"/>
</dbReference>
<organism evidence="1 2">
    <name type="scientific">Ramlibacter agri</name>
    <dbReference type="NCBI Taxonomy" id="2728837"/>
    <lineage>
        <taxon>Bacteria</taxon>
        <taxon>Pseudomonadati</taxon>
        <taxon>Pseudomonadota</taxon>
        <taxon>Betaproteobacteria</taxon>
        <taxon>Burkholderiales</taxon>
        <taxon>Comamonadaceae</taxon>
        <taxon>Ramlibacter</taxon>
    </lineage>
</organism>
<gene>
    <name evidence="1" type="ORF">HHL11_26255</name>
</gene>
<comment type="caution">
    <text evidence="1">The sequence shown here is derived from an EMBL/GenBank/DDBJ whole genome shotgun (WGS) entry which is preliminary data.</text>
</comment>
<name>A0A848HHW0_9BURK</name>
<accession>A0A848HHW0</accession>
<protein>
    <submittedName>
        <fullName evidence="1">Uncharacterized protein</fullName>
    </submittedName>
</protein>
<dbReference type="AlphaFoldDB" id="A0A848HHW0"/>